<gene>
    <name evidence="2" type="primary">LOC114336074</name>
</gene>
<name>A0A6P7GBH9_DIAVI</name>
<protein>
    <submittedName>
        <fullName evidence="2">Uncharacterized protein LOC114336074</fullName>
    </submittedName>
</protein>
<accession>A0A6P7GBH9</accession>
<reference evidence="2" key="1">
    <citation type="submission" date="2025-08" db="UniProtKB">
        <authorList>
            <consortium name="RefSeq"/>
        </authorList>
    </citation>
    <scope>IDENTIFICATION</scope>
    <source>
        <tissue evidence="2">Whole insect</tissue>
    </source>
</reference>
<feature type="compositionally biased region" description="Low complexity" evidence="1">
    <location>
        <begin position="59"/>
        <end position="77"/>
    </location>
</feature>
<dbReference type="RefSeq" id="XP_028142198.1">
    <property type="nucleotide sequence ID" value="XM_028286397.1"/>
</dbReference>
<proteinExistence type="predicted"/>
<dbReference type="AlphaFoldDB" id="A0A6P7GBH9"/>
<feature type="region of interest" description="Disordered" evidence="1">
    <location>
        <begin position="59"/>
        <end position="78"/>
    </location>
</feature>
<evidence type="ECO:0000313" key="2">
    <source>
        <dbReference type="RefSeq" id="XP_028142198.1"/>
    </source>
</evidence>
<dbReference type="InParanoid" id="A0A6P7GBH9"/>
<feature type="region of interest" description="Disordered" evidence="1">
    <location>
        <begin position="1"/>
        <end position="25"/>
    </location>
</feature>
<organism evidence="2">
    <name type="scientific">Diabrotica virgifera virgifera</name>
    <name type="common">western corn rootworm</name>
    <dbReference type="NCBI Taxonomy" id="50390"/>
    <lineage>
        <taxon>Eukaryota</taxon>
        <taxon>Metazoa</taxon>
        <taxon>Ecdysozoa</taxon>
        <taxon>Arthropoda</taxon>
        <taxon>Hexapoda</taxon>
        <taxon>Insecta</taxon>
        <taxon>Pterygota</taxon>
        <taxon>Neoptera</taxon>
        <taxon>Endopterygota</taxon>
        <taxon>Coleoptera</taxon>
        <taxon>Polyphaga</taxon>
        <taxon>Cucujiformia</taxon>
        <taxon>Chrysomeloidea</taxon>
        <taxon>Chrysomelidae</taxon>
        <taxon>Galerucinae</taxon>
        <taxon>Diabroticina</taxon>
        <taxon>Diabroticites</taxon>
        <taxon>Diabrotica</taxon>
    </lineage>
</organism>
<sequence>MNVEVSTSGGSNTSSPKLLRTSNPKTYSDISVSNVVLTGTSQSNDSKNFEILQYINSQPSSSFHVSSPSKSSDSSTRSFKRRLVEMPIAVETLPAAPSEDLKKQIAGLKKKLKNRNGIIARLKRKSKTCSKRESLKKILSNKSSPVKTFVNMQCLHKRKSAWTISEKQLALSLYYKSPGNYTYLLKNLILYFLESPPFKNGYKFIIWVQESILLL</sequence>
<evidence type="ECO:0000256" key="1">
    <source>
        <dbReference type="SAM" id="MobiDB-lite"/>
    </source>
</evidence>